<comment type="caution">
    <text evidence="2">The sequence shown here is derived from an EMBL/GenBank/DDBJ whole genome shotgun (WGS) entry which is preliminary data.</text>
</comment>
<evidence type="ECO:0000256" key="1">
    <source>
        <dbReference type="SAM" id="Phobius"/>
    </source>
</evidence>
<dbReference type="OrthoDB" id="429778at2759"/>
<gene>
    <name evidence="2" type="ORF">AK812_SmicGene15435</name>
</gene>
<evidence type="ECO:0000313" key="2">
    <source>
        <dbReference type="EMBL" id="OLQ01750.1"/>
    </source>
</evidence>
<evidence type="ECO:0000313" key="3">
    <source>
        <dbReference type="Proteomes" id="UP000186817"/>
    </source>
</evidence>
<dbReference type="AlphaFoldDB" id="A0A1Q9E2V5"/>
<keyword evidence="1" id="KW-0472">Membrane</keyword>
<keyword evidence="1" id="KW-1133">Transmembrane helix</keyword>
<organism evidence="2 3">
    <name type="scientific">Symbiodinium microadriaticum</name>
    <name type="common">Dinoflagellate</name>
    <name type="synonym">Zooxanthella microadriatica</name>
    <dbReference type="NCBI Taxonomy" id="2951"/>
    <lineage>
        <taxon>Eukaryota</taxon>
        <taxon>Sar</taxon>
        <taxon>Alveolata</taxon>
        <taxon>Dinophyceae</taxon>
        <taxon>Suessiales</taxon>
        <taxon>Symbiodiniaceae</taxon>
        <taxon>Symbiodinium</taxon>
    </lineage>
</organism>
<dbReference type="EMBL" id="LSRX01000282">
    <property type="protein sequence ID" value="OLQ01750.1"/>
    <property type="molecule type" value="Genomic_DNA"/>
</dbReference>
<keyword evidence="3" id="KW-1185">Reference proteome</keyword>
<reference evidence="2 3" key="1">
    <citation type="submission" date="2016-02" db="EMBL/GenBank/DDBJ databases">
        <title>Genome analysis of coral dinoflagellate symbionts highlights evolutionary adaptations to a symbiotic lifestyle.</title>
        <authorList>
            <person name="Aranda M."/>
            <person name="Li Y."/>
            <person name="Liew Y.J."/>
            <person name="Baumgarten S."/>
            <person name="Simakov O."/>
            <person name="Wilson M."/>
            <person name="Piel J."/>
            <person name="Ashoor H."/>
            <person name="Bougouffa S."/>
            <person name="Bajic V.B."/>
            <person name="Ryu T."/>
            <person name="Ravasi T."/>
            <person name="Bayer T."/>
            <person name="Micklem G."/>
            <person name="Kim H."/>
            <person name="Bhak J."/>
            <person name="Lajeunesse T.C."/>
            <person name="Voolstra C.R."/>
        </authorList>
    </citation>
    <scope>NUCLEOTIDE SEQUENCE [LARGE SCALE GENOMIC DNA]</scope>
    <source>
        <strain evidence="2 3">CCMP2467</strain>
    </source>
</reference>
<feature type="transmembrane region" description="Helical" evidence="1">
    <location>
        <begin position="165"/>
        <end position="189"/>
    </location>
</feature>
<accession>A0A1Q9E2V5</accession>
<feature type="transmembrane region" description="Helical" evidence="1">
    <location>
        <begin position="46"/>
        <end position="67"/>
    </location>
</feature>
<proteinExistence type="predicted"/>
<protein>
    <submittedName>
        <fullName evidence="2">Uncharacterized protein</fullName>
    </submittedName>
</protein>
<name>A0A1Q9E2V5_SYMMI</name>
<sequence length="212" mass="23639">MFGARGISIFNGQLKYIQANTLAENQWCTKHTRLGLVVLLWPFEDLQLLAMTLTGIAGGLLGGAAAFTTANWDVVGMTSGLATSGRGAQVDQSFQRKHDRIDYKVQRQSLHRDDLNDLMGLTIGRMDMYNLVGALLLTFALQWITSSDIVAAPDVKYWPPWYSTVFVISCFSSVGYLLFSLWFAMMCSVTCQSLGTRLRINFARQVATFKLM</sequence>
<dbReference type="Proteomes" id="UP000186817">
    <property type="component" value="Unassembled WGS sequence"/>
</dbReference>
<feature type="transmembrane region" description="Helical" evidence="1">
    <location>
        <begin position="128"/>
        <end position="145"/>
    </location>
</feature>
<keyword evidence="1" id="KW-0812">Transmembrane</keyword>